<comment type="domain">
    <text evidence="7">The DHHC domain is required for palmitoyltransferase activity.</text>
</comment>
<dbReference type="GO" id="GO:0016020">
    <property type="term" value="C:membrane"/>
    <property type="evidence" value="ECO:0007669"/>
    <property type="project" value="UniProtKB-SubCell"/>
</dbReference>
<keyword evidence="2 7" id="KW-0808">Transferase</keyword>
<comment type="catalytic activity">
    <reaction evidence="7">
        <text>L-cysteinyl-[protein] + hexadecanoyl-CoA = S-hexadecanoyl-L-cysteinyl-[protein] + CoA</text>
        <dbReference type="Rhea" id="RHEA:36683"/>
        <dbReference type="Rhea" id="RHEA-COMP:10131"/>
        <dbReference type="Rhea" id="RHEA-COMP:11032"/>
        <dbReference type="ChEBI" id="CHEBI:29950"/>
        <dbReference type="ChEBI" id="CHEBI:57287"/>
        <dbReference type="ChEBI" id="CHEBI:57379"/>
        <dbReference type="ChEBI" id="CHEBI:74151"/>
        <dbReference type="EC" id="2.3.1.225"/>
    </reaction>
</comment>
<keyword evidence="10" id="KW-1185">Reference proteome</keyword>
<evidence type="ECO:0000313" key="10">
    <source>
        <dbReference type="Proteomes" id="UP000605970"/>
    </source>
</evidence>
<sequence length="348" mass="40588">MRHLSRRLIGKLFFCCRSSGFLNRINLEACFNRIFPIVNFLIRRVLGRFLYIKVYCILAFIWFVSVAIVIPYESLYKPIWVMIPLCFFAVYIAVNLLFHFNKACRVGPGSPKKSDLLPRCIKCDNHKPFNAHHCSICGICVLNMDHHCIWLNQCVGAHNHRYFLQFLAFTALGCGTFVFSAYNTFYYNYWRAFTTNRMFCDSDILANKLPWFEFICSRGPSVLVSTIFAAYLLCAIVFVMIGGFFYWNFVLISFGDTYLGIIINAPGFKSFVNMLLFPCRNEHFHENWRRFLGLDVENRTFIKHILLPSSHDASGYFEWTGREGSNNLKLNIDEKKESMRKETPILLV</sequence>
<keyword evidence="3 7" id="KW-0812">Transmembrane</keyword>
<feature type="domain" description="Palmitoyltransferase DHHC" evidence="8">
    <location>
        <begin position="120"/>
        <end position="257"/>
    </location>
</feature>
<evidence type="ECO:0000256" key="1">
    <source>
        <dbReference type="ARBA" id="ARBA00004141"/>
    </source>
</evidence>
<dbReference type="AlphaFoldDB" id="A0A8S9ZDM2"/>
<dbReference type="PANTHER" id="PTHR12246">
    <property type="entry name" value="PALMITOYLTRANSFERASE ZDHHC16"/>
    <property type="match status" value="1"/>
</dbReference>
<feature type="transmembrane region" description="Helical" evidence="7">
    <location>
        <begin position="78"/>
        <end position="98"/>
    </location>
</feature>
<evidence type="ECO:0000259" key="8">
    <source>
        <dbReference type="Pfam" id="PF01529"/>
    </source>
</evidence>
<keyword evidence="4 7" id="KW-1133">Transmembrane helix</keyword>
<dbReference type="OrthoDB" id="331948at2759"/>
<dbReference type="InterPro" id="IPR039859">
    <property type="entry name" value="PFA4/ZDH16/20/ERF2-like"/>
</dbReference>
<comment type="similarity">
    <text evidence="7">Belongs to the DHHC palmitoyltransferase family.</text>
</comment>
<feature type="transmembrane region" description="Helical" evidence="7">
    <location>
        <begin position="228"/>
        <end position="249"/>
    </location>
</feature>
<evidence type="ECO:0000256" key="4">
    <source>
        <dbReference type="ARBA" id="ARBA00022989"/>
    </source>
</evidence>
<protein>
    <recommendedName>
        <fullName evidence="7">Palmitoyltransferase</fullName>
        <ecNumber evidence="7">2.3.1.225</ecNumber>
    </recommendedName>
</protein>
<keyword evidence="6 7" id="KW-0012">Acyltransferase</keyword>
<evidence type="ECO:0000256" key="2">
    <source>
        <dbReference type="ARBA" id="ARBA00022679"/>
    </source>
</evidence>
<dbReference type="PROSITE" id="PS50216">
    <property type="entry name" value="DHHC"/>
    <property type="match status" value="1"/>
</dbReference>
<evidence type="ECO:0000256" key="3">
    <source>
        <dbReference type="ARBA" id="ARBA00022692"/>
    </source>
</evidence>
<name>A0A8S9ZDM2_9BILA</name>
<gene>
    <name evidence="9" type="ORF">Mgra_00009188</name>
</gene>
<evidence type="ECO:0000256" key="7">
    <source>
        <dbReference type="RuleBase" id="RU079119"/>
    </source>
</evidence>
<reference evidence="9" key="1">
    <citation type="journal article" date="2020" name="Ecol. Evol.">
        <title>Genome structure and content of the rice root-knot nematode (Meloidogyne graminicola).</title>
        <authorList>
            <person name="Phan N.T."/>
            <person name="Danchin E.G.J."/>
            <person name="Klopp C."/>
            <person name="Perfus-Barbeoch L."/>
            <person name="Kozlowski D.K."/>
            <person name="Koutsovoulos G.D."/>
            <person name="Lopez-Roques C."/>
            <person name="Bouchez O."/>
            <person name="Zahm M."/>
            <person name="Besnard G."/>
            <person name="Bellafiore S."/>
        </authorList>
    </citation>
    <scope>NUCLEOTIDE SEQUENCE</scope>
    <source>
        <strain evidence="9">VN-18</strain>
    </source>
</reference>
<evidence type="ECO:0000256" key="6">
    <source>
        <dbReference type="ARBA" id="ARBA00023315"/>
    </source>
</evidence>
<accession>A0A8S9ZDM2</accession>
<keyword evidence="5 7" id="KW-0472">Membrane</keyword>
<comment type="subcellular location">
    <subcellularLocation>
        <location evidence="1">Membrane</location>
        <topology evidence="1">Multi-pass membrane protein</topology>
    </subcellularLocation>
</comment>
<dbReference type="InterPro" id="IPR001594">
    <property type="entry name" value="Palmitoyltrfase_DHHC"/>
</dbReference>
<dbReference type="EMBL" id="JABEBT010000141">
    <property type="protein sequence ID" value="KAF7629294.1"/>
    <property type="molecule type" value="Genomic_DNA"/>
</dbReference>
<comment type="caution">
    <text evidence="9">The sequence shown here is derived from an EMBL/GenBank/DDBJ whole genome shotgun (WGS) entry which is preliminary data.</text>
</comment>
<dbReference type="GO" id="GO:0019706">
    <property type="term" value="F:protein-cysteine S-palmitoyltransferase activity"/>
    <property type="evidence" value="ECO:0007669"/>
    <property type="project" value="UniProtKB-EC"/>
</dbReference>
<evidence type="ECO:0000256" key="5">
    <source>
        <dbReference type="ARBA" id="ARBA00023136"/>
    </source>
</evidence>
<evidence type="ECO:0000313" key="9">
    <source>
        <dbReference type="EMBL" id="KAF7629294.1"/>
    </source>
</evidence>
<dbReference type="EC" id="2.3.1.225" evidence="7"/>
<feature type="transmembrane region" description="Helical" evidence="7">
    <location>
        <begin position="50"/>
        <end position="72"/>
    </location>
</feature>
<proteinExistence type="inferred from homology"/>
<feature type="transmembrane region" description="Helical" evidence="7">
    <location>
        <begin position="162"/>
        <end position="182"/>
    </location>
</feature>
<organism evidence="9 10">
    <name type="scientific">Meloidogyne graminicola</name>
    <dbReference type="NCBI Taxonomy" id="189291"/>
    <lineage>
        <taxon>Eukaryota</taxon>
        <taxon>Metazoa</taxon>
        <taxon>Ecdysozoa</taxon>
        <taxon>Nematoda</taxon>
        <taxon>Chromadorea</taxon>
        <taxon>Rhabditida</taxon>
        <taxon>Tylenchina</taxon>
        <taxon>Tylenchomorpha</taxon>
        <taxon>Tylenchoidea</taxon>
        <taxon>Meloidogynidae</taxon>
        <taxon>Meloidogyninae</taxon>
        <taxon>Meloidogyne</taxon>
    </lineage>
</organism>
<dbReference type="Proteomes" id="UP000605970">
    <property type="component" value="Unassembled WGS sequence"/>
</dbReference>
<dbReference type="Pfam" id="PF01529">
    <property type="entry name" value="DHHC"/>
    <property type="match status" value="1"/>
</dbReference>